<dbReference type="PANTHER" id="PTHR33493">
    <property type="entry name" value="LATE EMBRYOGENESIS ABUNDANT PROTEIN 6-RELATED"/>
    <property type="match status" value="1"/>
</dbReference>
<name>A0AAN9XP80_PSOTE</name>
<dbReference type="AlphaFoldDB" id="A0AAN9XP80"/>
<evidence type="ECO:0000256" key="1">
    <source>
        <dbReference type="ARBA" id="ARBA00010975"/>
    </source>
</evidence>
<evidence type="ECO:0000313" key="4">
    <source>
        <dbReference type="Proteomes" id="UP001386955"/>
    </source>
</evidence>
<keyword evidence="4" id="KW-1185">Reference proteome</keyword>
<dbReference type="GO" id="GO:0009793">
    <property type="term" value="P:embryo development ending in seed dormancy"/>
    <property type="evidence" value="ECO:0007669"/>
    <property type="project" value="InterPro"/>
</dbReference>
<accession>A0AAN9XP80</accession>
<proteinExistence type="inferred from homology"/>
<dbReference type="PANTHER" id="PTHR33493:SF29">
    <property type="entry name" value="LATE EMBRYOGENESIS ABUNDANT PROTEIN"/>
    <property type="match status" value="1"/>
</dbReference>
<feature type="region of interest" description="Disordered" evidence="2">
    <location>
        <begin position="1"/>
        <end position="28"/>
    </location>
</feature>
<dbReference type="InterPro" id="IPR005513">
    <property type="entry name" value="LEA_1"/>
</dbReference>
<evidence type="ECO:0000313" key="3">
    <source>
        <dbReference type="EMBL" id="KAK7401393.1"/>
    </source>
</evidence>
<comment type="similarity">
    <text evidence="1">Belongs to the LEA type 1 family.</text>
</comment>
<gene>
    <name evidence="3" type="ORF">VNO78_12829</name>
</gene>
<feature type="region of interest" description="Disordered" evidence="2">
    <location>
        <begin position="67"/>
        <end position="102"/>
    </location>
</feature>
<feature type="compositionally biased region" description="Low complexity" evidence="2">
    <location>
        <begin position="73"/>
        <end position="84"/>
    </location>
</feature>
<evidence type="ECO:0000256" key="2">
    <source>
        <dbReference type="SAM" id="MobiDB-lite"/>
    </source>
</evidence>
<organism evidence="3 4">
    <name type="scientific">Psophocarpus tetragonolobus</name>
    <name type="common">Winged bean</name>
    <name type="synonym">Dolichos tetragonolobus</name>
    <dbReference type="NCBI Taxonomy" id="3891"/>
    <lineage>
        <taxon>Eukaryota</taxon>
        <taxon>Viridiplantae</taxon>
        <taxon>Streptophyta</taxon>
        <taxon>Embryophyta</taxon>
        <taxon>Tracheophyta</taxon>
        <taxon>Spermatophyta</taxon>
        <taxon>Magnoliopsida</taxon>
        <taxon>eudicotyledons</taxon>
        <taxon>Gunneridae</taxon>
        <taxon>Pentapetalae</taxon>
        <taxon>rosids</taxon>
        <taxon>fabids</taxon>
        <taxon>Fabales</taxon>
        <taxon>Fabaceae</taxon>
        <taxon>Papilionoideae</taxon>
        <taxon>50 kb inversion clade</taxon>
        <taxon>NPAAA clade</taxon>
        <taxon>indigoferoid/millettioid clade</taxon>
        <taxon>Phaseoleae</taxon>
        <taxon>Psophocarpus</taxon>
    </lineage>
</organism>
<protein>
    <submittedName>
        <fullName evidence="3">Uncharacterized protein</fullName>
    </submittedName>
</protein>
<dbReference type="EMBL" id="JAYMYS010000003">
    <property type="protein sequence ID" value="KAK7401393.1"/>
    <property type="molecule type" value="Genomic_DNA"/>
</dbReference>
<feature type="compositionally biased region" description="Basic and acidic residues" evidence="2">
    <location>
        <begin position="17"/>
        <end position="28"/>
    </location>
</feature>
<comment type="caution">
    <text evidence="3">The sequence shown here is derived from an EMBL/GenBank/DDBJ whole genome shotgun (WGS) entry which is preliminary data.</text>
</comment>
<dbReference type="Proteomes" id="UP001386955">
    <property type="component" value="Unassembled WGS sequence"/>
</dbReference>
<feature type="compositionally biased region" description="Polar residues" evidence="2">
    <location>
        <begin position="85"/>
        <end position="102"/>
    </location>
</feature>
<sequence>MQAVKEKLQDFNAARKAKAEARAEEKTEKEIAKARKDVAHEVRLAKEAEATMDLHVAKAGKIAEREISKHASNNNPNVDSNNMNPTYAATIESTNGPTSPNY</sequence>
<reference evidence="3 4" key="1">
    <citation type="submission" date="2024-01" db="EMBL/GenBank/DDBJ databases">
        <title>The genomes of 5 underutilized Papilionoideae crops provide insights into root nodulation and disease resistanc.</title>
        <authorList>
            <person name="Jiang F."/>
        </authorList>
    </citation>
    <scope>NUCLEOTIDE SEQUENCE [LARGE SCALE GENOMIC DNA]</scope>
    <source>
        <strain evidence="3">DUOXIRENSHENG_FW03</strain>
        <tissue evidence="3">Leaves</tissue>
    </source>
</reference>
<dbReference type="Pfam" id="PF03760">
    <property type="entry name" value="LEA_1"/>
    <property type="match status" value="1"/>
</dbReference>